<dbReference type="PRINTS" id="PR00046">
    <property type="entry name" value="SIGMA70FCT"/>
</dbReference>
<protein>
    <recommendedName>
        <fullName evidence="2">RNA polymerase sigma-70 region 4 domain-containing protein</fullName>
    </recommendedName>
</protein>
<dbReference type="InterPro" id="IPR013324">
    <property type="entry name" value="RNA_pol_sigma_r3/r4-like"/>
</dbReference>
<dbReference type="Pfam" id="PF04545">
    <property type="entry name" value="Sigma70_r4"/>
    <property type="match status" value="1"/>
</dbReference>
<keyword evidence="4" id="KW-1185">Reference proteome</keyword>
<evidence type="ECO:0000313" key="3">
    <source>
        <dbReference type="EMBL" id="QXQ14978.1"/>
    </source>
</evidence>
<dbReference type="EMBL" id="CP079105">
    <property type="protein sequence ID" value="QXQ14978.1"/>
    <property type="molecule type" value="Genomic_DNA"/>
</dbReference>
<dbReference type="InterPro" id="IPR000943">
    <property type="entry name" value="RNA_pol_sigma70"/>
</dbReference>
<evidence type="ECO:0000259" key="2">
    <source>
        <dbReference type="Pfam" id="PF04545"/>
    </source>
</evidence>
<dbReference type="InterPro" id="IPR007630">
    <property type="entry name" value="RNA_pol_sigma70_r4"/>
</dbReference>
<reference evidence="3" key="1">
    <citation type="submission" date="2021-07" db="EMBL/GenBank/DDBJ databases">
        <title>Candidatus Kaistella beijingensis sp. nov. isolated from a municipal wastewater treatment plant is involved in sludge foaming.</title>
        <authorList>
            <person name="Song Y."/>
            <person name="Liu S.-J."/>
        </authorList>
    </citation>
    <scope>NUCLEOTIDE SEQUENCE</scope>
    <source>
        <strain evidence="3">DSM 43998</strain>
    </source>
</reference>
<evidence type="ECO:0000313" key="4">
    <source>
        <dbReference type="Proteomes" id="UP000887023"/>
    </source>
</evidence>
<dbReference type="Proteomes" id="UP000887023">
    <property type="component" value="Chromosome"/>
</dbReference>
<dbReference type="SUPFAM" id="SSF88659">
    <property type="entry name" value="Sigma3 and sigma4 domains of RNA polymerase sigma factors"/>
    <property type="match status" value="1"/>
</dbReference>
<accession>A0ABX8SAT4</accession>
<dbReference type="InterPro" id="IPR036388">
    <property type="entry name" value="WH-like_DNA-bd_sf"/>
</dbReference>
<evidence type="ECO:0000256" key="1">
    <source>
        <dbReference type="SAM" id="MobiDB-lite"/>
    </source>
</evidence>
<sequence>MTADPTRDEVRPRSWADAFPWLAGVAGSGAVDWWSERIDSTDPTTRQSRLARISALAMERSTRSTIGEIFPGLPTDVDIIGLDIPVRARNILGKDGRSEPGRLQATTLADMLAWQQMGVGTATAILHALADASTSATTPSIRAAPAPDIPAESAPEAERAGWVDSLVDDFTRIADWYTKVGKLDEPLIGGQVACGTPDEIIEARRRIEALRVSDILNERDTDRDIAALFNDAFGVLDARASGVLATRLFADNPATLDQIGQKYEVSRERIRQIEGKGRDTLTTLIAEEGPLELAAETARELIGTIRPLDDLLELMPALGNQVERVGQPAWRVLDRLDDAYEIEDGWCVAPTMNAVLELTRTRLAERANGYGVIRLEELDLVQSSRPERRPDRNASWLTHCGYIVCGEHVLTRTSSVGDYAAAVLFLEGSPMSSHDIADRFVVDRSVRSLGNVLGGDDRFERVDRDRWALKEWGMEAYTGIRSTIRELVTRAGGRARLDDVVEYITGRYSVSGSSVIAYAAAAPFTTKDGIVQLGGERTARKSPRRTRRLFRQADAWAYRVRITTDHLRGSGSVAPIAIATILGLEEGRTVQLDSRLGPQAVAWTGIQPSFGTIRRFLLDEDVTAGTEVFLIIHDNRRFSFEQAHDQVGDSLADALTLVGAPPTSDPAAARVALAGAVELPADAPVSGIIGDYRARGDDDVADLLLTIREQLEIGHIVADREHNTDVDESPTCYRGRHRREP</sequence>
<feature type="domain" description="RNA polymerase sigma-70 region 4" evidence="2">
    <location>
        <begin position="232"/>
        <end position="281"/>
    </location>
</feature>
<gene>
    <name evidence="3" type="ORF">KV203_06335</name>
</gene>
<feature type="region of interest" description="Disordered" evidence="1">
    <location>
        <begin position="722"/>
        <end position="741"/>
    </location>
</feature>
<proteinExistence type="predicted"/>
<organism evidence="3 4">
    <name type="scientific">Skermania pinensis</name>
    <dbReference type="NCBI Taxonomy" id="39122"/>
    <lineage>
        <taxon>Bacteria</taxon>
        <taxon>Bacillati</taxon>
        <taxon>Actinomycetota</taxon>
        <taxon>Actinomycetes</taxon>
        <taxon>Mycobacteriales</taxon>
        <taxon>Gordoniaceae</taxon>
        <taxon>Skermania</taxon>
    </lineage>
</organism>
<dbReference type="Gene3D" id="1.10.10.10">
    <property type="entry name" value="Winged helix-like DNA-binding domain superfamily/Winged helix DNA-binding domain"/>
    <property type="match status" value="1"/>
</dbReference>
<name>A0ABX8SAT4_9ACTN</name>
<dbReference type="RefSeq" id="WP_083529941.1">
    <property type="nucleotide sequence ID" value="NZ_CBCRUZ010000009.1"/>
</dbReference>